<sequence length="136" mass="15121">MDWKEKPQMSETFDIKALLKRTKLNPVQKMGLTSRFKDRAFPAPAESDNVYEVAFGQNIIYIRAAEGGLVPDEMDTVADVLQRARKNEQKAMLDMLVVIQVFPLAPETVATLIEEWKENGVESKLVSGPALAAAAE</sequence>
<accession>A0A074LIZ0</accession>
<keyword evidence="2" id="KW-1185">Reference proteome</keyword>
<comment type="caution">
    <text evidence="1">The sequence shown here is derived from an EMBL/GenBank/DDBJ whole genome shotgun (WGS) entry which is preliminary data.</text>
</comment>
<organism evidence="1 2">
    <name type="scientific">Tumebacillus flagellatus</name>
    <dbReference type="NCBI Taxonomy" id="1157490"/>
    <lineage>
        <taxon>Bacteria</taxon>
        <taxon>Bacillati</taxon>
        <taxon>Bacillota</taxon>
        <taxon>Bacilli</taxon>
        <taxon>Bacillales</taxon>
        <taxon>Alicyclobacillaceae</taxon>
        <taxon>Tumebacillus</taxon>
    </lineage>
</organism>
<dbReference type="AlphaFoldDB" id="A0A074LIZ0"/>
<protein>
    <submittedName>
        <fullName evidence="1">Uncharacterized protein</fullName>
    </submittedName>
</protein>
<proteinExistence type="predicted"/>
<evidence type="ECO:0000313" key="2">
    <source>
        <dbReference type="Proteomes" id="UP000027931"/>
    </source>
</evidence>
<dbReference type="Proteomes" id="UP000027931">
    <property type="component" value="Unassembled WGS sequence"/>
</dbReference>
<dbReference type="EMBL" id="JMIR01000027">
    <property type="protein sequence ID" value="KEO82121.1"/>
    <property type="molecule type" value="Genomic_DNA"/>
</dbReference>
<dbReference type="STRING" id="1157490.EL26_17000"/>
<name>A0A074LIZ0_9BACL</name>
<gene>
    <name evidence="1" type="ORF">EL26_17000</name>
</gene>
<evidence type="ECO:0000313" key="1">
    <source>
        <dbReference type="EMBL" id="KEO82121.1"/>
    </source>
</evidence>
<reference evidence="1 2" key="1">
    <citation type="journal article" date="2013" name="Int. J. Syst. Evol. Microbiol.">
        <title>Tumebacillus flagellatus sp. nov., an alpha-amylase/pullulanase-producing bacterium isolated from cassava wastewater.</title>
        <authorList>
            <person name="Wang Q."/>
            <person name="Xie N."/>
            <person name="Qin Y."/>
            <person name="Shen N."/>
            <person name="Zhu J."/>
            <person name="Mi H."/>
            <person name="Huang R."/>
        </authorList>
    </citation>
    <scope>NUCLEOTIDE SEQUENCE [LARGE SCALE GENOMIC DNA]</scope>
    <source>
        <strain evidence="1 2">GST4</strain>
    </source>
</reference>